<dbReference type="InterPro" id="IPR027417">
    <property type="entry name" value="P-loop_NTPase"/>
</dbReference>
<gene>
    <name evidence="1" type="ORF">PV_044</name>
</gene>
<evidence type="ECO:0000313" key="1">
    <source>
        <dbReference type="EMBL" id="AHN84695.1"/>
    </source>
</evidence>
<dbReference type="Gene3D" id="3.40.50.300">
    <property type="entry name" value="P-loop containing nucleotide triphosphate hydrolases"/>
    <property type="match status" value="1"/>
</dbReference>
<keyword evidence="2" id="KW-1185">Reference proteome</keyword>
<protein>
    <submittedName>
        <fullName evidence="1">Uncharacterized protein</fullName>
    </submittedName>
</protein>
<reference evidence="1 2" key="1">
    <citation type="submission" date="2014-02" db="EMBL/GenBank/DDBJ databases">
        <title>The complete genome of the phage of Vibrio sp. which is highly homologous to Vibro cyclitrophicus was sequenced and analyzed.</title>
        <authorList>
            <person name="Li Z."/>
            <person name="Xu Y."/>
            <person name="Zhang J."/>
        </authorList>
    </citation>
    <scope>NUCLEOTIDE SEQUENCE [LARGE SCALE GENOMIC DNA]</scope>
    <source>
        <strain evidence="1">Phi-Vc1</strain>
    </source>
</reference>
<organism evidence="1 2">
    <name type="scientific">Vibrio phage Vc1</name>
    <dbReference type="NCBI Taxonomy" id="1480731"/>
    <lineage>
        <taxon>Viruses</taxon>
        <taxon>Duplodnaviria</taxon>
        <taxon>Heunggongvirae</taxon>
        <taxon>Uroviricota</taxon>
        <taxon>Caudoviricetes</taxon>
        <taxon>Drexlerviridae</taxon>
        <taxon>Jhansiroadvirus</taxon>
        <taxon>Jhansiroadvirus gwaliVC1</taxon>
    </lineage>
</organism>
<dbReference type="EMBL" id="KJ502657">
    <property type="protein sequence ID" value="AHN84695.1"/>
    <property type="molecule type" value="Genomic_DNA"/>
</dbReference>
<accession>X2KUJ8</accession>
<dbReference type="Proteomes" id="UP000019741">
    <property type="component" value="Segment"/>
</dbReference>
<evidence type="ECO:0000313" key="2">
    <source>
        <dbReference type="Proteomes" id="UP000019741"/>
    </source>
</evidence>
<proteinExistence type="predicted"/>
<name>X2KUJ8_9CAUD</name>
<sequence>MIIILNAPPHCGKDTIADILRDNHKFAKTEFKHTMFSAALALSGLTKEEYMARYNSRDLKEVPWDKLGGLSCREFMIHISENVMKPLFGKGVFGERASSACDFAMTCGYNHIVFSDGGFIDEVKALTEGGHKVLVARLHRTGHDFCNDSRNYLYPDFCDSVDVHLVDGMPEVAVDYLLECINERI</sequence>